<dbReference type="Pfam" id="PF02441">
    <property type="entry name" value="Flavoprotein"/>
    <property type="match status" value="1"/>
</dbReference>
<dbReference type="SUPFAM" id="SSF52507">
    <property type="entry name" value="Homo-oligomeric flavin-containing Cys decarboxylases, HFCD"/>
    <property type="match status" value="1"/>
</dbReference>
<proteinExistence type="predicted"/>
<dbReference type="Gene3D" id="3.40.50.1950">
    <property type="entry name" value="Flavin prenyltransferase-like"/>
    <property type="match status" value="1"/>
</dbReference>
<keyword evidence="3" id="KW-1185">Reference proteome</keyword>
<dbReference type="Proteomes" id="UP000000851">
    <property type="component" value="Chromosome"/>
</dbReference>
<reference evidence="2 3" key="1">
    <citation type="journal article" date="2009" name="Stand. Genomic Sci.">
        <title>Complete genome sequence of Catenulispora acidiphila type strain (ID 139908).</title>
        <authorList>
            <person name="Copeland A."/>
            <person name="Lapidus A."/>
            <person name="Glavina Del Rio T."/>
            <person name="Nolan M."/>
            <person name="Lucas S."/>
            <person name="Chen F."/>
            <person name="Tice H."/>
            <person name="Cheng J.F."/>
            <person name="Bruce D."/>
            <person name="Goodwin L."/>
            <person name="Pitluck S."/>
            <person name="Mikhailova N."/>
            <person name="Pati A."/>
            <person name="Ivanova N."/>
            <person name="Mavromatis K."/>
            <person name="Chen A."/>
            <person name="Palaniappan K."/>
            <person name="Chain P."/>
            <person name="Land M."/>
            <person name="Hauser L."/>
            <person name="Chang Y.J."/>
            <person name="Jeffries C.D."/>
            <person name="Chertkov O."/>
            <person name="Brettin T."/>
            <person name="Detter J.C."/>
            <person name="Han C."/>
            <person name="Ali Z."/>
            <person name="Tindall B.J."/>
            <person name="Goker M."/>
            <person name="Bristow J."/>
            <person name="Eisen J.A."/>
            <person name="Markowitz V."/>
            <person name="Hugenholtz P."/>
            <person name="Kyrpides N.C."/>
            <person name="Klenk H.P."/>
        </authorList>
    </citation>
    <scope>NUCLEOTIDE SEQUENCE [LARGE SCALE GENOMIC DNA]</scope>
    <source>
        <strain evidence="3">DSM 44928 / JCM 14897 / NBRC 102108 / NRRL B-24433 / ID139908</strain>
    </source>
</reference>
<accession>C7Q6Y9</accession>
<dbReference type="HOGENOM" id="CLU_033319_2_2_11"/>
<dbReference type="eggNOG" id="COG0452">
    <property type="taxonomic scope" value="Bacteria"/>
</dbReference>
<feature type="domain" description="Flavoprotein" evidence="1">
    <location>
        <begin position="7"/>
        <end position="148"/>
    </location>
</feature>
<dbReference type="GO" id="GO:0015937">
    <property type="term" value="P:coenzyme A biosynthetic process"/>
    <property type="evidence" value="ECO:0007669"/>
    <property type="project" value="TreeGrafter"/>
</dbReference>
<dbReference type="InterPro" id="IPR036551">
    <property type="entry name" value="Flavin_trans-like"/>
</dbReference>
<dbReference type="GO" id="GO:0071513">
    <property type="term" value="C:phosphopantothenoylcysteine decarboxylase complex"/>
    <property type="evidence" value="ECO:0007669"/>
    <property type="project" value="TreeGrafter"/>
</dbReference>
<evidence type="ECO:0000259" key="1">
    <source>
        <dbReference type="Pfam" id="PF02441"/>
    </source>
</evidence>
<dbReference type="GO" id="GO:0010181">
    <property type="term" value="F:FMN binding"/>
    <property type="evidence" value="ECO:0007669"/>
    <property type="project" value="TreeGrafter"/>
</dbReference>
<dbReference type="GO" id="GO:0004633">
    <property type="term" value="F:phosphopantothenoylcysteine decarboxylase activity"/>
    <property type="evidence" value="ECO:0007669"/>
    <property type="project" value="TreeGrafter"/>
</dbReference>
<evidence type="ECO:0000313" key="2">
    <source>
        <dbReference type="EMBL" id="ACU76002.1"/>
    </source>
</evidence>
<protein>
    <submittedName>
        <fullName evidence="2">Flavoprotein</fullName>
    </submittedName>
</protein>
<dbReference type="PANTHER" id="PTHR14359:SF6">
    <property type="entry name" value="PHOSPHOPANTOTHENOYLCYSTEINE DECARBOXYLASE"/>
    <property type="match status" value="1"/>
</dbReference>
<gene>
    <name evidence="2" type="ordered locus">Caci_7173</name>
</gene>
<name>C7Q6Y9_CATAD</name>
<sequence precursor="true">MHDRALSVIVCGSSAALSLTQYLSRIRRQIGEDPIRVLLTYSAQRFVSPDTVHWYADECFVSEDPRLNPTEFALRSRGVVVLPTTANMLASAALGLAGTPAQTVLLMAEPPTLFFPSMNQVMWRRGTTGTHVSALRAEGHVVVDPQPGEAYEMWKRRIVDSLVMPGPDEAAAIVGRWWEQRDG</sequence>
<dbReference type="RefSeq" id="WP_015795730.1">
    <property type="nucleotide sequence ID" value="NC_013131.1"/>
</dbReference>
<evidence type="ECO:0000313" key="3">
    <source>
        <dbReference type="Proteomes" id="UP000000851"/>
    </source>
</evidence>
<dbReference type="PANTHER" id="PTHR14359">
    <property type="entry name" value="HOMO-OLIGOMERIC FLAVIN CONTAINING CYS DECARBOXYLASE FAMILY"/>
    <property type="match status" value="1"/>
</dbReference>
<dbReference type="EMBL" id="CP001700">
    <property type="protein sequence ID" value="ACU76002.1"/>
    <property type="molecule type" value="Genomic_DNA"/>
</dbReference>
<dbReference type="InterPro" id="IPR003382">
    <property type="entry name" value="Flavoprotein"/>
</dbReference>
<dbReference type="KEGG" id="cai:Caci_7173"/>
<organism evidence="2 3">
    <name type="scientific">Catenulispora acidiphila (strain DSM 44928 / JCM 14897 / NBRC 102108 / NRRL B-24433 / ID139908)</name>
    <dbReference type="NCBI Taxonomy" id="479433"/>
    <lineage>
        <taxon>Bacteria</taxon>
        <taxon>Bacillati</taxon>
        <taxon>Actinomycetota</taxon>
        <taxon>Actinomycetes</taxon>
        <taxon>Catenulisporales</taxon>
        <taxon>Catenulisporaceae</taxon>
        <taxon>Catenulispora</taxon>
    </lineage>
</organism>
<dbReference type="STRING" id="479433.Caci_7173"/>
<dbReference type="InParanoid" id="C7Q6Y9"/>
<dbReference type="AlphaFoldDB" id="C7Q6Y9"/>